<dbReference type="NCBIfam" id="NF004790">
    <property type="entry name" value="PRK06136.1"/>
    <property type="match status" value="1"/>
</dbReference>
<dbReference type="InterPro" id="IPR012409">
    <property type="entry name" value="Sirohaem_synth"/>
</dbReference>
<evidence type="ECO:0000256" key="10">
    <source>
        <dbReference type="ARBA" id="ARBA00023244"/>
    </source>
</evidence>
<comment type="pathway">
    <text evidence="14">Cofactor biosynthesis; adenosylcobalamin biosynthesis; precorrin-2 from uroporphyrinogen III: step 1/1.</text>
</comment>
<dbReference type="PANTHER" id="PTHR45790">
    <property type="entry name" value="SIROHEME SYNTHASE-RELATED"/>
    <property type="match status" value="1"/>
</dbReference>
<comment type="pathway">
    <text evidence="14">Cofactor biosynthesis; adenosylcobalamin biosynthesis; sirohydrochlorin from precorrin-2: step 1/1.</text>
</comment>
<feature type="binding site" evidence="14">
    <location>
        <begin position="399"/>
        <end position="400"/>
    </location>
    <ligand>
        <name>S-adenosyl-L-methionine</name>
        <dbReference type="ChEBI" id="CHEBI:59789"/>
    </ligand>
</feature>
<dbReference type="Pfam" id="PF10414">
    <property type="entry name" value="CysG_dimeriser"/>
    <property type="match status" value="1"/>
</dbReference>
<feature type="binding site" evidence="14">
    <location>
        <position position="293"/>
    </location>
    <ligand>
        <name>S-adenosyl-L-methionine</name>
        <dbReference type="ChEBI" id="CHEBI:59789"/>
    </ligand>
</feature>
<dbReference type="InterPro" id="IPR036291">
    <property type="entry name" value="NAD(P)-bd_dom_sf"/>
</dbReference>
<protein>
    <recommendedName>
        <fullName evidence="14">Siroheme synthase</fullName>
    </recommendedName>
    <domain>
        <recommendedName>
            <fullName evidence="14">Uroporphyrinogen-III C-methyltransferase</fullName>
            <shortName evidence="14">Urogen III methylase</shortName>
            <ecNumber evidence="14">2.1.1.107</ecNumber>
        </recommendedName>
        <alternativeName>
            <fullName evidence="14">SUMT</fullName>
        </alternativeName>
        <alternativeName>
            <fullName evidence="14">Uroporphyrinogen III methylase</fullName>
            <shortName evidence="14">UROM</shortName>
        </alternativeName>
    </domain>
    <domain>
        <recommendedName>
            <fullName evidence="14">Precorrin-2 dehydrogenase</fullName>
            <ecNumber evidence="14">1.3.1.76</ecNumber>
        </recommendedName>
    </domain>
    <domain>
        <recommendedName>
            <fullName evidence="14">Sirohydrochlorin ferrochelatase</fullName>
            <ecNumber evidence="14">4.99.1.4</ecNumber>
        </recommendedName>
    </domain>
</protein>
<dbReference type="SUPFAM" id="SSF75615">
    <property type="entry name" value="Siroheme synthase middle domains-like"/>
    <property type="match status" value="1"/>
</dbReference>
<dbReference type="Gene3D" id="1.10.8.210">
    <property type="entry name" value="Sirohaem synthase, dimerisation domain"/>
    <property type="match status" value="1"/>
</dbReference>
<evidence type="ECO:0000256" key="4">
    <source>
        <dbReference type="ARBA" id="ARBA00022603"/>
    </source>
</evidence>
<evidence type="ECO:0000256" key="15">
    <source>
        <dbReference type="RuleBase" id="RU003960"/>
    </source>
</evidence>
<evidence type="ECO:0000259" key="17">
    <source>
        <dbReference type="Pfam" id="PF00590"/>
    </source>
</evidence>
<dbReference type="Pfam" id="PF00590">
    <property type="entry name" value="TP_methylase"/>
    <property type="match status" value="1"/>
</dbReference>
<evidence type="ECO:0000256" key="1">
    <source>
        <dbReference type="ARBA" id="ARBA00005010"/>
    </source>
</evidence>
<evidence type="ECO:0000256" key="9">
    <source>
        <dbReference type="ARBA" id="ARBA00023239"/>
    </source>
</evidence>
<feature type="active site" description="Proton donor" evidence="14">
    <location>
        <position position="338"/>
    </location>
</feature>
<keyword evidence="10 14" id="KW-0627">Porphyrin biosynthesis</keyword>
<evidence type="ECO:0000259" key="19">
    <source>
        <dbReference type="Pfam" id="PF14824"/>
    </source>
</evidence>
<feature type="region of interest" description="Disordered" evidence="16">
    <location>
        <begin position="217"/>
        <end position="258"/>
    </location>
</feature>
<comment type="pathway">
    <text evidence="1 14">Porphyrin-containing compound metabolism; siroheme biosynthesis; sirohydrochlorin from precorrin-2: step 1/1.</text>
</comment>
<evidence type="ECO:0000256" key="6">
    <source>
        <dbReference type="ARBA" id="ARBA00022691"/>
    </source>
</evidence>
<feature type="binding site" evidence="14">
    <location>
        <position position="374"/>
    </location>
    <ligand>
        <name>S-adenosyl-L-methionine</name>
        <dbReference type="ChEBI" id="CHEBI:59789"/>
    </ligand>
</feature>
<dbReference type="EC" id="2.1.1.107" evidence="14"/>
<dbReference type="NCBIfam" id="TIGR01469">
    <property type="entry name" value="cobA_cysG_Cterm"/>
    <property type="match status" value="1"/>
</dbReference>
<dbReference type="InterPro" id="IPR006367">
    <property type="entry name" value="Sirohaem_synthase_N"/>
</dbReference>
<accession>A0ABS3NQQ5</accession>
<dbReference type="Gene3D" id="3.30.160.110">
    <property type="entry name" value="Siroheme synthase, domain 2"/>
    <property type="match status" value="1"/>
</dbReference>
<dbReference type="InterPro" id="IPR050161">
    <property type="entry name" value="Siro_Cobalamin_biosynth"/>
</dbReference>
<keyword evidence="21" id="KW-1185">Reference proteome</keyword>
<comment type="similarity">
    <text evidence="14">In the N-terminal section; belongs to the precorrin-2 dehydrogenase / sirohydrochlorin ferrochelatase family.</text>
</comment>
<feature type="binding site" evidence="14">
    <location>
        <position position="451"/>
    </location>
    <ligand>
        <name>S-adenosyl-L-methionine</name>
        <dbReference type="ChEBI" id="CHEBI:59789"/>
    </ligand>
</feature>
<dbReference type="Gene3D" id="3.30.950.10">
    <property type="entry name" value="Methyltransferase, Cobalt-precorrin-4 Transmethylase, Domain 2"/>
    <property type="match status" value="1"/>
</dbReference>
<evidence type="ECO:0000313" key="20">
    <source>
        <dbReference type="EMBL" id="MBO1531746.1"/>
    </source>
</evidence>
<evidence type="ECO:0000259" key="18">
    <source>
        <dbReference type="Pfam" id="PF10414"/>
    </source>
</evidence>
<organism evidence="20 21">
    <name type="scientific">Psychrobacter coccoides</name>
    <dbReference type="NCBI Taxonomy" id="2818440"/>
    <lineage>
        <taxon>Bacteria</taxon>
        <taxon>Pseudomonadati</taxon>
        <taxon>Pseudomonadota</taxon>
        <taxon>Gammaproteobacteria</taxon>
        <taxon>Moraxellales</taxon>
        <taxon>Moraxellaceae</taxon>
        <taxon>Psychrobacter</taxon>
    </lineage>
</organism>
<dbReference type="NCBIfam" id="TIGR01470">
    <property type="entry name" value="cysG_Nterm"/>
    <property type="match status" value="1"/>
</dbReference>
<keyword evidence="14" id="KW-0597">Phosphoprotein</keyword>
<feature type="domain" description="Tetrapyrrole methylase" evidence="17">
    <location>
        <begin position="286"/>
        <end position="495"/>
    </location>
</feature>
<keyword evidence="11 14" id="KW-0511">Multifunctional enzyme</keyword>
<dbReference type="InterPro" id="IPR037115">
    <property type="entry name" value="Sirohaem_synt_dimer_dom_sf"/>
</dbReference>
<dbReference type="Pfam" id="PF13241">
    <property type="entry name" value="NAD_binding_7"/>
    <property type="match status" value="1"/>
</dbReference>
<comment type="catalytic activity">
    <reaction evidence="14">
        <text>siroheme + 2 H(+) = sirohydrochlorin + Fe(2+)</text>
        <dbReference type="Rhea" id="RHEA:24360"/>
        <dbReference type="ChEBI" id="CHEBI:15378"/>
        <dbReference type="ChEBI" id="CHEBI:29033"/>
        <dbReference type="ChEBI" id="CHEBI:58351"/>
        <dbReference type="ChEBI" id="CHEBI:60052"/>
        <dbReference type="EC" id="4.99.1.4"/>
    </reaction>
</comment>
<comment type="caution">
    <text evidence="20">The sequence shown here is derived from an EMBL/GenBank/DDBJ whole genome shotgun (WGS) entry which is preliminary data.</text>
</comment>
<dbReference type="EMBL" id="JAGBKM010000022">
    <property type="protein sequence ID" value="MBO1531746.1"/>
    <property type="molecule type" value="Genomic_DNA"/>
</dbReference>
<comment type="catalytic activity">
    <reaction evidence="13 14">
        <text>precorrin-2 + NAD(+) = sirohydrochlorin + NADH + 2 H(+)</text>
        <dbReference type="Rhea" id="RHEA:15613"/>
        <dbReference type="ChEBI" id="CHEBI:15378"/>
        <dbReference type="ChEBI" id="CHEBI:57540"/>
        <dbReference type="ChEBI" id="CHEBI:57945"/>
        <dbReference type="ChEBI" id="CHEBI:58351"/>
        <dbReference type="ChEBI" id="CHEBI:58827"/>
        <dbReference type="EC" id="1.3.1.76"/>
    </reaction>
</comment>
<dbReference type="SUPFAM" id="SSF53790">
    <property type="entry name" value="Tetrapyrrole methylase"/>
    <property type="match status" value="1"/>
</dbReference>
<dbReference type="HAMAP" id="MF_01646">
    <property type="entry name" value="Siroheme_synth"/>
    <property type="match status" value="1"/>
</dbReference>
<feature type="active site" description="Proton acceptor" evidence="14">
    <location>
        <position position="316"/>
    </location>
</feature>
<feature type="binding site" evidence="14">
    <location>
        <begin position="22"/>
        <end position="23"/>
    </location>
    <ligand>
        <name>NAD(+)</name>
        <dbReference type="ChEBI" id="CHEBI:57540"/>
    </ligand>
</feature>
<dbReference type="Gene3D" id="3.40.50.720">
    <property type="entry name" value="NAD(P)-binding Rossmann-like Domain"/>
    <property type="match status" value="1"/>
</dbReference>
<dbReference type="GO" id="GO:0004851">
    <property type="term" value="F:uroporphyrin-III C-methyltransferase activity"/>
    <property type="evidence" value="ECO:0007669"/>
    <property type="project" value="UniProtKB-EC"/>
</dbReference>
<dbReference type="InterPro" id="IPR035996">
    <property type="entry name" value="4pyrrol_Methylase_sf"/>
</dbReference>
<keyword evidence="5 14" id="KW-0808">Transferase</keyword>
<evidence type="ECO:0000256" key="13">
    <source>
        <dbReference type="ARBA" id="ARBA00047561"/>
    </source>
</evidence>
<gene>
    <name evidence="20" type="primary">cobA</name>
    <name evidence="14" type="synonym">cysG</name>
    <name evidence="20" type="ORF">J3492_11060</name>
</gene>
<evidence type="ECO:0000256" key="16">
    <source>
        <dbReference type="SAM" id="MobiDB-lite"/>
    </source>
</evidence>
<feature type="binding site" evidence="14">
    <location>
        <begin position="369"/>
        <end position="371"/>
    </location>
    <ligand>
        <name>S-adenosyl-L-methionine</name>
        <dbReference type="ChEBI" id="CHEBI:59789"/>
    </ligand>
</feature>
<keyword evidence="6 14" id="KW-0949">S-adenosyl-L-methionine</keyword>
<feature type="domain" description="Sirohaem synthase dimerisation" evidence="18">
    <location>
        <begin position="150"/>
        <end position="207"/>
    </location>
</feature>
<comment type="catalytic activity">
    <reaction evidence="14">
        <text>uroporphyrinogen III + 2 S-adenosyl-L-methionine = precorrin-2 + 2 S-adenosyl-L-homocysteine + H(+)</text>
        <dbReference type="Rhea" id="RHEA:32459"/>
        <dbReference type="ChEBI" id="CHEBI:15378"/>
        <dbReference type="ChEBI" id="CHEBI:57308"/>
        <dbReference type="ChEBI" id="CHEBI:57856"/>
        <dbReference type="ChEBI" id="CHEBI:58827"/>
        <dbReference type="ChEBI" id="CHEBI:59789"/>
        <dbReference type="EC" id="2.1.1.107"/>
    </reaction>
</comment>
<keyword evidence="7 14" id="KW-0560">Oxidoreductase</keyword>
<evidence type="ECO:0000256" key="7">
    <source>
        <dbReference type="ARBA" id="ARBA00023002"/>
    </source>
</evidence>
<dbReference type="InterPro" id="IPR003043">
    <property type="entry name" value="Uropor_MeTrfase_CS"/>
</dbReference>
<comment type="similarity">
    <text evidence="14">In the C-terminal section; belongs to the precorrin methyltransferase family.</text>
</comment>
<dbReference type="InterPro" id="IPR019478">
    <property type="entry name" value="Sirohaem_synthase_dimer_dom"/>
</dbReference>
<proteinExistence type="inferred from homology"/>
<comment type="pathway">
    <text evidence="12 14">Porphyrin-containing compound metabolism; siroheme biosynthesis; precorrin-2 from uroporphyrinogen III: step 1/1.</text>
</comment>
<evidence type="ECO:0000313" key="21">
    <source>
        <dbReference type="Proteomes" id="UP000664554"/>
    </source>
</evidence>
<dbReference type="EC" id="1.3.1.76" evidence="14"/>
<dbReference type="CDD" id="cd11642">
    <property type="entry name" value="SUMT"/>
    <property type="match status" value="1"/>
</dbReference>
<dbReference type="InterPro" id="IPR014776">
    <property type="entry name" value="4pyrrole_Mease_sub2"/>
</dbReference>
<keyword evidence="8 14" id="KW-0520">NAD</keyword>
<dbReference type="SUPFAM" id="SSF51735">
    <property type="entry name" value="NAD(P)-binding Rossmann-fold domains"/>
    <property type="match status" value="1"/>
</dbReference>
<feature type="modified residue" description="Phosphoserine" evidence="14">
    <location>
        <position position="128"/>
    </location>
</feature>
<dbReference type="InterPro" id="IPR006366">
    <property type="entry name" value="CobA/CysG_C"/>
</dbReference>
<dbReference type="PANTHER" id="PTHR45790:SF1">
    <property type="entry name" value="SIROHEME SYNTHASE"/>
    <property type="match status" value="1"/>
</dbReference>
<dbReference type="PROSITE" id="PS00840">
    <property type="entry name" value="SUMT_2"/>
    <property type="match status" value="1"/>
</dbReference>
<comment type="similarity">
    <text evidence="2 15">Belongs to the precorrin methyltransferase family.</text>
</comment>
<evidence type="ECO:0000256" key="5">
    <source>
        <dbReference type="ARBA" id="ARBA00022679"/>
    </source>
</evidence>
<dbReference type="Gene3D" id="3.40.1010.10">
    <property type="entry name" value="Cobalt-precorrin-4 Transmethylase, Domain 1"/>
    <property type="match status" value="1"/>
</dbReference>
<feature type="compositionally biased region" description="Polar residues" evidence="16">
    <location>
        <begin position="229"/>
        <end position="239"/>
    </location>
</feature>
<sequence length="582" mass="63204">MNTFPLFFKLEDRKVLIVGGGDVALRKADLLSRAGAAITILAPDISTEIQALLSDDKHELIYKNYDKSYMTGARVIIAATDDETLNHQIHADATAINIPVNVVDTPHLCDFIFPAIVDRNPIVIGISSNGKAPVLARLLRARLETLIPQGYGKLAKLAGEFRSEVKRKIPTLTGRRQFWERAFEGQVSQLMFAGNEREATAQLQADLDNTVAALKNSTNHSVDPDAHNPANSPATTTSQHNKRHSTGSLSATAPVATDELTTTQHTTIRNNNINQTRSAQDAVGEVYIVGAGPGDPELLTFKALRLMQQADIVYYDALVSPQVLDLCRRDADKVFVGKKRSNHAVAQLGINELLINSAKQGRRVVRLKGGDPFIFGRGGEEIESLRAHGVPYQVVPGITAANAAASYAGIPLTHRDHSQSVRFVTGFLKAGAPNEKFENLLDTNETVVFYMGLHSLARLTTGLINAGRSSETPIAIVSNASMPNQQVLTGTLESIVELQEQNQLPTPALLIMGDVVALHDDLAWYNKHNKDTGDTEANWLRAGTAITDQNAKNPIDQQAHALSMIANLAAQQEEDLEQLVIG</sequence>
<comment type="pathway">
    <text evidence="14">Porphyrin-containing compound metabolism; siroheme biosynthesis; siroheme from sirohydrochlorin: step 1/1.</text>
</comment>
<name>A0ABS3NQQ5_9GAMM</name>
<reference evidence="20 21" key="1">
    <citation type="submission" date="2021-03" db="EMBL/GenBank/DDBJ databases">
        <authorList>
            <person name="Shang D.-D."/>
            <person name="Du Z.-J."/>
            <person name="Chen G.-J."/>
        </authorList>
    </citation>
    <scope>NUCLEOTIDE SEQUENCE [LARGE SCALE GENOMIC DNA]</scope>
    <source>
        <strain evidence="20 21">F1192</strain>
    </source>
</reference>
<evidence type="ECO:0000256" key="2">
    <source>
        <dbReference type="ARBA" id="ARBA00005879"/>
    </source>
</evidence>
<feature type="binding site" evidence="14">
    <location>
        <begin position="43"/>
        <end position="44"/>
    </location>
    <ligand>
        <name>NAD(+)</name>
        <dbReference type="ChEBI" id="CHEBI:57540"/>
    </ligand>
</feature>
<evidence type="ECO:0000256" key="12">
    <source>
        <dbReference type="ARBA" id="ARBA00025705"/>
    </source>
</evidence>
<evidence type="ECO:0000256" key="14">
    <source>
        <dbReference type="HAMAP-Rule" id="MF_01646"/>
    </source>
</evidence>
<dbReference type="InterPro" id="IPR000878">
    <property type="entry name" value="4pyrrol_Mease"/>
</dbReference>
<dbReference type="InterPro" id="IPR028281">
    <property type="entry name" value="Sirohaem_synthase_central"/>
</dbReference>
<evidence type="ECO:0000256" key="11">
    <source>
        <dbReference type="ARBA" id="ARBA00023268"/>
    </source>
</evidence>
<dbReference type="Proteomes" id="UP000664554">
    <property type="component" value="Unassembled WGS sequence"/>
</dbReference>
<dbReference type="Pfam" id="PF14824">
    <property type="entry name" value="Sirohm_synth_M"/>
    <property type="match status" value="1"/>
</dbReference>
<keyword evidence="4 14" id="KW-0489">Methyltransferase</keyword>
<feature type="region of interest" description="Uroporphyrinogen-III C-methyltransferase" evidence="14">
    <location>
        <begin position="284"/>
        <end position="582"/>
    </location>
</feature>
<evidence type="ECO:0000256" key="8">
    <source>
        <dbReference type="ARBA" id="ARBA00023027"/>
    </source>
</evidence>
<evidence type="ECO:0000256" key="3">
    <source>
        <dbReference type="ARBA" id="ARBA00022573"/>
    </source>
</evidence>
<keyword evidence="9 14" id="KW-0456">Lyase</keyword>
<dbReference type="RefSeq" id="WP_207992114.1">
    <property type="nucleotide sequence ID" value="NZ_JAGBKM010000022.1"/>
</dbReference>
<feature type="region of interest" description="Precorrin-2 dehydrogenase / sirohydrochlorin ferrochelatase" evidence="14">
    <location>
        <begin position="1"/>
        <end position="203"/>
    </location>
</feature>
<dbReference type="EC" id="4.99.1.4" evidence="14"/>
<dbReference type="GO" id="GO:0032259">
    <property type="term" value="P:methylation"/>
    <property type="evidence" value="ECO:0007669"/>
    <property type="project" value="UniProtKB-KW"/>
</dbReference>
<feature type="domain" description="Siroheme synthase central" evidence="19">
    <location>
        <begin position="124"/>
        <end position="144"/>
    </location>
</feature>
<feature type="binding site" evidence="14">
    <location>
        <position position="480"/>
    </location>
    <ligand>
        <name>S-adenosyl-L-methionine</name>
        <dbReference type="ChEBI" id="CHEBI:59789"/>
    </ligand>
</feature>
<dbReference type="InterPro" id="IPR014777">
    <property type="entry name" value="4pyrrole_Mease_sub1"/>
</dbReference>
<keyword evidence="3 14" id="KW-0169">Cobalamin biosynthesis</keyword>
<comment type="function">
    <text evidence="14">Multifunctional enzyme that catalyzes the SAM-dependent methylations of uroporphyrinogen III at position C-2 and C-7 to form precorrin-2 via precorrin-1. Then it catalyzes the NAD-dependent ring dehydrogenation of precorrin-2 to yield sirohydrochlorin. Finally, it catalyzes the ferrochelation of sirohydrochlorin to yield siroheme.</text>
</comment>